<feature type="compositionally biased region" description="Low complexity" evidence="1">
    <location>
        <begin position="353"/>
        <end position="372"/>
    </location>
</feature>
<feature type="compositionally biased region" description="Polar residues" evidence="1">
    <location>
        <begin position="1001"/>
        <end position="1010"/>
    </location>
</feature>
<feature type="region of interest" description="Disordered" evidence="1">
    <location>
        <begin position="747"/>
        <end position="772"/>
    </location>
</feature>
<feature type="domain" description="Apple" evidence="3">
    <location>
        <begin position="404"/>
        <end position="472"/>
    </location>
</feature>
<accession>A0A0G4END2</accession>
<evidence type="ECO:0000313" key="5">
    <source>
        <dbReference type="Proteomes" id="UP000041254"/>
    </source>
</evidence>
<keyword evidence="2" id="KW-0812">Transmembrane</keyword>
<dbReference type="VEuPathDB" id="CryptoDB:Vbra_20525"/>
<evidence type="ECO:0000256" key="2">
    <source>
        <dbReference type="SAM" id="Phobius"/>
    </source>
</evidence>
<evidence type="ECO:0000259" key="3">
    <source>
        <dbReference type="Pfam" id="PF00024"/>
    </source>
</evidence>
<feature type="transmembrane region" description="Helical" evidence="2">
    <location>
        <begin position="801"/>
        <end position="827"/>
    </location>
</feature>
<keyword evidence="5" id="KW-1185">Reference proteome</keyword>
<feature type="region of interest" description="Disordered" evidence="1">
    <location>
        <begin position="339"/>
        <end position="382"/>
    </location>
</feature>
<feature type="compositionally biased region" description="Low complexity" evidence="1">
    <location>
        <begin position="574"/>
        <end position="588"/>
    </location>
</feature>
<dbReference type="Pfam" id="PF00024">
    <property type="entry name" value="PAN_1"/>
    <property type="match status" value="1"/>
</dbReference>
<feature type="region of interest" description="Disordered" evidence="1">
    <location>
        <begin position="835"/>
        <end position="901"/>
    </location>
</feature>
<feature type="region of interest" description="Disordered" evidence="1">
    <location>
        <begin position="494"/>
        <end position="647"/>
    </location>
</feature>
<sequence>MEVMDWRKSVVFFCGVLATVLLVLGVVLSVVIEKAFLSEAGGEATTDDESLVTDFLWFSRKAAHTPAAAIPPAYIQSTGNVTRIVLPPLLVMGNEISSLLREEGVVSASSPWQMEAEQSFHYGRFETHFTYLLHRPITATPPVVLFRLMTMERPDDGRATADGVAVEATPRVGLRKDVLPIDVTSTVDTKKGEANEEMKRVDVAMKGPSSGVGGDVEVSLVLGVEWQPHSLLIYANNETIATHQLPDSKPPNDVILRVGARPPSPRHRELSSSDDGAKHWVNVLSSEFAAGVREQADNQQRFVDGWKRVGRSVVPPKETAHIVRMAKEKRQNIETKAINTRKKKQSHRHPHQQHPLARPQAHAHAHAQAQQHPPSPSATSSKDDSIVWSKWVGCFMLGKRVILEPVKAVSSLPSAEVCQVFCQHEETCSSFSFHLKADDKGERDGKRADSKGKGGGGGAGGECHLFTGARKDKRIDDVAVRALLSISGPAYCVKDKKRQGSGKGKGKGASNTYQRKKWWQNNKDNKDHHHKNKHNDKHNHKPTPKPKKPPPPPPPEDHQDDDTDQKDTHEWESDTLPDYSSPSTSTTTDEPEHDSMSTAPPSDENSSVEQSIVDGEAYPPVMLRESEEDKAERDASANVTNVTTGTDDDEKDVALLTLGVRQVSYGRLVEDLWYRSHVLEGVQRWSAGVLGVPHEAIDVMEVQSRSQQGTQFFLEVEPSVFESHFKSDMSTLMQQWLTIPDQSEMPALLTSPVPPTATADTPPPRQQSQQQDAITLLSTGTTSEQKSADTDMAVEEDGKPMWLTVMVSLLLALVLLLTAWVASVYLVPCRNRAAGNKGEVPCSRETTKRSAVSGAGGHHPVLHPPHSPPPSPPSTFASPSSLYPPPAQSTPPASPFINGSMHGHGLHGQSLGNLLHPPVCAAEVSCPSVVPPALLMRQMAAPERQQQHQQHQHHDHPHVKKAHSQCLSPAPAHHHAAPHSSPVCRSMSASELSSPISIGDVSTCTSTQLPPSAGAQRRAADKRHRKGSRERSRSLPSKQRKNVVEPLEVLDIVACGCVTSGHNRSGLVFHRLDVGGGVLPILE</sequence>
<dbReference type="AlphaFoldDB" id="A0A0G4END2"/>
<protein>
    <recommendedName>
        <fullName evidence="3">Apple domain-containing protein</fullName>
    </recommendedName>
</protein>
<feature type="compositionally biased region" description="Basic and acidic residues" evidence="1">
    <location>
        <begin position="439"/>
        <end position="452"/>
    </location>
</feature>
<dbReference type="EMBL" id="CDMY01000272">
    <property type="protein sequence ID" value="CEL98507.1"/>
    <property type="molecule type" value="Genomic_DNA"/>
</dbReference>
<feature type="compositionally biased region" description="Basic residues" evidence="1">
    <location>
        <begin position="495"/>
        <end position="506"/>
    </location>
</feature>
<dbReference type="InterPro" id="IPR003609">
    <property type="entry name" value="Pan_app"/>
</dbReference>
<feature type="compositionally biased region" description="Basic residues" evidence="1">
    <location>
        <begin position="528"/>
        <end position="548"/>
    </location>
</feature>
<dbReference type="PANTHER" id="PTHR24216">
    <property type="entry name" value="PAXILLIN-RELATED"/>
    <property type="match status" value="1"/>
</dbReference>
<feature type="compositionally biased region" description="Pro residues" evidence="1">
    <location>
        <begin position="882"/>
        <end position="894"/>
    </location>
</feature>
<evidence type="ECO:0000256" key="1">
    <source>
        <dbReference type="SAM" id="MobiDB-lite"/>
    </source>
</evidence>
<reference evidence="4 5" key="1">
    <citation type="submission" date="2014-11" db="EMBL/GenBank/DDBJ databases">
        <authorList>
            <person name="Zhu J."/>
            <person name="Qi W."/>
            <person name="Song R."/>
        </authorList>
    </citation>
    <scope>NUCLEOTIDE SEQUENCE [LARGE SCALE GENOMIC DNA]</scope>
</reference>
<proteinExistence type="predicted"/>
<feature type="region of interest" description="Disordered" evidence="1">
    <location>
        <begin position="940"/>
        <end position="988"/>
    </location>
</feature>
<feature type="compositionally biased region" description="Basic residues" evidence="1">
    <location>
        <begin position="950"/>
        <end position="963"/>
    </location>
</feature>
<name>A0A0G4END2_VITBC</name>
<gene>
    <name evidence="4" type="ORF">Vbra_20525</name>
</gene>
<feature type="compositionally biased region" description="Polar residues" evidence="1">
    <location>
        <begin position="596"/>
        <end position="610"/>
    </location>
</feature>
<feature type="region of interest" description="Disordered" evidence="1">
    <location>
        <begin position="1001"/>
        <end position="1040"/>
    </location>
</feature>
<dbReference type="Gene3D" id="3.50.4.10">
    <property type="entry name" value="Hepatocyte Growth Factor"/>
    <property type="match status" value="1"/>
</dbReference>
<feature type="compositionally biased region" description="Basic and acidic residues" evidence="1">
    <location>
        <begin position="624"/>
        <end position="635"/>
    </location>
</feature>
<feature type="region of interest" description="Disordered" evidence="1">
    <location>
        <begin position="439"/>
        <end position="462"/>
    </location>
</feature>
<organism evidence="4 5">
    <name type="scientific">Vitrella brassicaformis (strain CCMP3155)</name>
    <dbReference type="NCBI Taxonomy" id="1169540"/>
    <lineage>
        <taxon>Eukaryota</taxon>
        <taxon>Sar</taxon>
        <taxon>Alveolata</taxon>
        <taxon>Colpodellida</taxon>
        <taxon>Vitrellaceae</taxon>
        <taxon>Vitrella</taxon>
    </lineage>
</organism>
<evidence type="ECO:0000313" key="4">
    <source>
        <dbReference type="EMBL" id="CEL98507.1"/>
    </source>
</evidence>
<dbReference type="Proteomes" id="UP000041254">
    <property type="component" value="Unassembled WGS sequence"/>
</dbReference>
<feature type="compositionally biased region" description="Basic residues" evidence="1">
    <location>
        <begin position="339"/>
        <end position="352"/>
    </location>
</feature>
<keyword evidence="2" id="KW-0472">Membrane</keyword>
<feature type="compositionally biased region" description="Pro residues" evidence="1">
    <location>
        <begin position="862"/>
        <end position="873"/>
    </location>
</feature>
<keyword evidence="2" id="KW-1133">Transmembrane helix</keyword>
<dbReference type="InParanoid" id="A0A0G4END2"/>